<evidence type="ECO:0000256" key="1">
    <source>
        <dbReference type="SAM" id="MobiDB-lite"/>
    </source>
</evidence>
<feature type="chain" id="PRO_5038883943" description="Integral membrane protein" evidence="3">
    <location>
        <begin position="22"/>
        <end position="413"/>
    </location>
</feature>
<feature type="signal peptide" evidence="3">
    <location>
        <begin position="1"/>
        <end position="21"/>
    </location>
</feature>
<protein>
    <recommendedName>
        <fullName evidence="6">Integral membrane protein</fullName>
    </recommendedName>
</protein>
<evidence type="ECO:0000313" key="4">
    <source>
        <dbReference type="EMBL" id="PNG96876.1"/>
    </source>
</evidence>
<dbReference type="PANTHER" id="PTHR40761:SF1">
    <property type="entry name" value="CONSERVED INTEGRAL MEMBRANE ALANINE VALINE AND LEUCINE RICH PROTEIN-RELATED"/>
    <property type="match status" value="1"/>
</dbReference>
<organism evidence="4 5">
    <name type="scientific">Streptomyces malaysiensis</name>
    <dbReference type="NCBI Taxonomy" id="92644"/>
    <lineage>
        <taxon>Bacteria</taxon>
        <taxon>Bacillati</taxon>
        <taxon>Actinomycetota</taxon>
        <taxon>Actinomycetes</taxon>
        <taxon>Kitasatosporales</taxon>
        <taxon>Streptomycetaceae</taxon>
        <taxon>Streptomyces</taxon>
        <taxon>Streptomyces violaceusniger group</taxon>
    </lineage>
</organism>
<feature type="transmembrane region" description="Helical" evidence="2">
    <location>
        <begin position="45"/>
        <end position="64"/>
    </location>
</feature>
<feature type="transmembrane region" description="Helical" evidence="2">
    <location>
        <begin position="162"/>
        <end position="185"/>
    </location>
</feature>
<dbReference type="NCBIfam" id="NF038012">
    <property type="entry name" value="DMT_1"/>
    <property type="match status" value="1"/>
</dbReference>
<keyword evidence="2" id="KW-1133">Transmembrane helix</keyword>
<evidence type="ECO:0000256" key="2">
    <source>
        <dbReference type="SAM" id="Phobius"/>
    </source>
</evidence>
<dbReference type="PANTHER" id="PTHR40761">
    <property type="entry name" value="CONSERVED INTEGRAL MEMBRANE ALANINE VALINE AND LEUCINE RICH PROTEIN-RELATED"/>
    <property type="match status" value="1"/>
</dbReference>
<reference evidence="4 5" key="1">
    <citation type="submission" date="2015-09" db="EMBL/GenBank/DDBJ databases">
        <title>Genome sequence, genome mining and natural product profiling of a biocontrol bacterium Streptomyces malaysiensis F913.</title>
        <authorList>
            <person name="Xu Y."/>
            <person name="Wei J."/>
            <person name="Xie J."/>
            <person name="Li T."/>
            <person name="Zhou Z."/>
        </authorList>
    </citation>
    <scope>NUCLEOTIDE SEQUENCE [LARGE SCALE GENOMIC DNA]</scope>
    <source>
        <strain evidence="4 5">F913</strain>
    </source>
</reference>
<proteinExistence type="predicted"/>
<feature type="transmembrane region" description="Helical" evidence="2">
    <location>
        <begin position="100"/>
        <end position="119"/>
    </location>
</feature>
<dbReference type="AlphaFoldDB" id="A0A2J7Z9D3"/>
<feature type="transmembrane region" description="Helical" evidence="2">
    <location>
        <begin position="131"/>
        <end position="150"/>
    </location>
</feature>
<keyword evidence="2" id="KW-0812">Transmembrane</keyword>
<keyword evidence="3" id="KW-0732">Signal</keyword>
<comment type="caution">
    <text evidence="4">The sequence shown here is derived from an EMBL/GenBank/DDBJ whole genome shotgun (WGS) entry which is preliminary data.</text>
</comment>
<feature type="transmembrane region" description="Helical" evidence="2">
    <location>
        <begin position="197"/>
        <end position="217"/>
    </location>
</feature>
<accession>A0A2J7Z9D3</accession>
<evidence type="ECO:0000256" key="3">
    <source>
        <dbReference type="SAM" id="SignalP"/>
    </source>
</evidence>
<evidence type="ECO:0008006" key="6">
    <source>
        <dbReference type="Google" id="ProtNLM"/>
    </source>
</evidence>
<keyword evidence="2" id="KW-0472">Membrane</keyword>
<dbReference type="EMBL" id="LJIW01000001">
    <property type="protein sequence ID" value="PNG96876.1"/>
    <property type="molecule type" value="Genomic_DNA"/>
</dbReference>
<gene>
    <name evidence="4" type="ORF">SMF913_12901</name>
</gene>
<evidence type="ECO:0000313" key="5">
    <source>
        <dbReference type="Proteomes" id="UP000236520"/>
    </source>
</evidence>
<sequence>MNPTVIAVALALASAVAYATAAVAQERLAAVGHPGRMPRLLLRGAWWGAVGLNSGGALLHVAALRYGPLTLVQPLGALTLVAAVPLGARLAGRRVVRDEWRGVVLALLGLGALLPVTAGETPSRTLSLPEAVALAAVVLAFLGLCVRPGRTGRGTPGRGLRYATGSGVASGVASALTQTLTVALAGSRAPEAALVSWRTVVVAVLVAVFAVSGLLLAQSAYGSGLGAPLATLTLANPVAAAAIGIVLLDERFRGGPAGWALAAAGAAAAARGVVLLSRAPGAGVAARGDAMVEAAVGVSEAPAAVSEIPGAAREPAMAVRETPAAARETPVPARDTAVAVRETPVAARDTAVAARDTPVAVRDTAVVIRGPRVRDAAVHETAVRQVPVRDDLAPGEAAREPAAVPWEPVPTPP</sequence>
<dbReference type="Proteomes" id="UP000236520">
    <property type="component" value="Unassembled WGS sequence"/>
</dbReference>
<feature type="region of interest" description="Disordered" evidence="1">
    <location>
        <begin position="388"/>
        <end position="413"/>
    </location>
</feature>
<feature type="transmembrane region" description="Helical" evidence="2">
    <location>
        <begin position="71"/>
        <end position="88"/>
    </location>
</feature>
<name>A0A2J7Z9D3_STRMQ</name>
<keyword evidence="5" id="KW-1185">Reference proteome</keyword>
<feature type="transmembrane region" description="Helical" evidence="2">
    <location>
        <begin position="229"/>
        <end position="248"/>
    </location>
</feature>